<sequence>MTKNTILHIPYASTNIPDYTGYLVTNQVLENEMLGLTDWFIDDLFYLPDSITVKANFSRLFCDVKRFGNEKNEVLGELDIGSTQTAKVGEIHLRKVTHEVNTKILNDYYYPHHLKLSNAVADKLSINGEALIIDCRSFTNEPFKRYVNHDTPRFDFHIGLDDYHTPRSLYKLTIVGLKMLGYTVKIITPYSYPIVPRVYYQQDKRVMSIAIEINRDLYLMPGTNERSNGYLEAKTNIFKLLSFICSNQYDVNKALPIVKGVNN</sequence>
<keyword evidence="1" id="KW-0378">Hydrolase</keyword>
<dbReference type="GO" id="GO:0016787">
    <property type="term" value="F:hydrolase activity"/>
    <property type="evidence" value="ECO:0007669"/>
    <property type="project" value="UniProtKB-KW"/>
</dbReference>
<evidence type="ECO:0000313" key="1">
    <source>
        <dbReference type="EMBL" id="TWR30466.1"/>
    </source>
</evidence>
<dbReference type="Gene3D" id="3.40.630.40">
    <property type="entry name" value="Zn-dependent exopeptidases"/>
    <property type="match status" value="1"/>
</dbReference>
<dbReference type="SUPFAM" id="SSF53187">
    <property type="entry name" value="Zn-dependent exopeptidases"/>
    <property type="match status" value="1"/>
</dbReference>
<evidence type="ECO:0000313" key="2">
    <source>
        <dbReference type="Proteomes" id="UP000320042"/>
    </source>
</evidence>
<dbReference type="RefSeq" id="WP_146380924.1">
    <property type="nucleotide sequence ID" value="NZ_VOEJ01000002.1"/>
</dbReference>
<comment type="caution">
    <text evidence="1">The sequence shown here is derived from an EMBL/GenBank/DDBJ whole genome shotgun (WGS) entry which is preliminary data.</text>
</comment>
<dbReference type="InterPro" id="IPR007709">
    <property type="entry name" value="N-FG_amidohydro"/>
</dbReference>
<reference evidence="1 2" key="1">
    <citation type="submission" date="2019-07" db="EMBL/GenBank/DDBJ databases">
        <authorList>
            <person name="Kim J."/>
        </authorList>
    </citation>
    <scope>NUCLEOTIDE SEQUENCE [LARGE SCALE GENOMIC DNA]</scope>
    <source>
        <strain evidence="2">dk17</strain>
    </source>
</reference>
<keyword evidence="2" id="KW-1185">Reference proteome</keyword>
<proteinExistence type="predicted"/>
<dbReference type="Proteomes" id="UP000320042">
    <property type="component" value="Unassembled WGS sequence"/>
</dbReference>
<organism evidence="1 2">
    <name type="scientific">Mucilaginibacter pallidiroseus</name>
    <dbReference type="NCBI Taxonomy" id="2599295"/>
    <lineage>
        <taxon>Bacteria</taxon>
        <taxon>Pseudomonadati</taxon>
        <taxon>Bacteroidota</taxon>
        <taxon>Sphingobacteriia</taxon>
        <taxon>Sphingobacteriales</taxon>
        <taxon>Sphingobacteriaceae</taxon>
        <taxon>Mucilaginibacter</taxon>
    </lineage>
</organism>
<gene>
    <name evidence="1" type="ORF">FPZ43_05865</name>
</gene>
<dbReference type="AlphaFoldDB" id="A0A563UGN3"/>
<dbReference type="EMBL" id="VOEJ01000002">
    <property type="protein sequence ID" value="TWR30466.1"/>
    <property type="molecule type" value="Genomic_DNA"/>
</dbReference>
<dbReference type="Pfam" id="PF05013">
    <property type="entry name" value="FGase"/>
    <property type="match status" value="1"/>
</dbReference>
<accession>A0A563UGN3</accession>
<dbReference type="OrthoDB" id="8716700at2"/>
<protein>
    <submittedName>
        <fullName evidence="1">N-formylglutamate amidohydrolase</fullName>
    </submittedName>
</protein>
<name>A0A563UGN3_9SPHI</name>